<dbReference type="InterPro" id="IPR029471">
    <property type="entry name" value="HNH_5"/>
</dbReference>
<dbReference type="GO" id="GO:0004519">
    <property type="term" value="F:endonuclease activity"/>
    <property type="evidence" value="ECO:0007669"/>
    <property type="project" value="UniProtKB-KW"/>
</dbReference>
<keyword evidence="2" id="KW-0540">Nuclease</keyword>
<keyword evidence="3" id="KW-1185">Reference proteome</keyword>
<keyword evidence="2" id="KW-0378">Hydrolase</keyword>
<dbReference type="Proteomes" id="UP000596857">
    <property type="component" value="Unassembled WGS sequence"/>
</dbReference>
<evidence type="ECO:0000259" key="1">
    <source>
        <dbReference type="Pfam" id="PF14279"/>
    </source>
</evidence>
<accession>A0ABX1YSN1</accession>
<sequence length="301" mass="34750">METESYRQIMEPYSYPLNSTGNKTFLGNAHDKKCIFCGKTEQEVTFKKEAHVIPAALGNRTLFNLDECDRCNEDYFSIHENELVNFLMMDRIFIRARKRSGSPKYKPSKGESFIEGKTGSNHVHLSMLEGEDSFEIEDFENENKMVLTINDVPPYCPADVCKCLTHMGWSLLSEEKRKKIAYVPEWLLGKIEFFPLYLDIAFVPGNGYSNVILELWESVDEQANYPIAIRFTFGLKILTFYLPGNPEADAPLVRNESYFQIPEGIDINVDGMKILNNERLKPGKQNYTWRYRTKGDNEKVT</sequence>
<dbReference type="EMBL" id="WHOB01000097">
    <property type="protein sequence ID" value="NOU83906.1"/>
    <property type="molecule type" value="Genomic_DNA"/>
</dbReference>
<proteinExistence type="predicted"/>
<organism evidence="2 3">
    <name type="scientific">Paenibacillus phytohabitans</name>
    <dbReference type="NCBI Taxonomy" id="2654978"/>
    <lineage>
        <taxon>Bacteria</taxon>
        <taxon>Bacillati</taxon>
        <taxon>Bacillota</taxon>
        <taxon>Bacilli</taxon>
        <taxon>Bacillales</taxon>
        <taxon>Paenibacillaceae</taxon>
        <taxon>Paenibacillus</taxon>
    </lineage>
</organism>
<feature type="domain" description="HNH endonuclease 5" evidence="1">
    <location>
        <begin position="34"/>
        <end position="82"/>
    </location>
</feature>
<evidence type="ECO:0000313" key="3">
    <source>
        <dbReference type="Proteomes" id="UP000596857"/>
    </source>
</evidence>
<comment type="caution">
    <text evidence="2">The sequence shown here is derived from an EMBL/GenBank/DDBJ whole genome shotgun (WGS) entry which is preliminary data.</text>
</comment>
<gene>
    <name evidence="2" type="ORF">GC101_34185</name>
</gene>
<dbReference type="RefSeq" id="WP_171720945.1">
    <property type="nucleotide sequence ID" value="NZ_WHOB01000097.1"/>
</dbReference>
<name>A0ABX1YSN1_9BACL</name>
<evidence type="ECO:0000313" key="2">
    <source>
        <dbReference type="EMBL" id="NOU83906.1"/>
    </source>
</evidence>
<keyword evidence="2" id="KW-0255">Endonuclease</keyword>
<dbReference type="Pfam" id="PF14279">
    <property type="entry name" value="HNH_5"/>
    <property type="match status" value="1"/>
</dbReference>
<protein>
    <submittedName>
        <fullName evidence="2">HNH endonuclease</fullName>
    </submittedName>
</protein>
<reference evidence="2 3" key="1">
    <citation type="submission" date="2019-10" db="EMBL/GenBank/DDBJ databases">
        <title>Description of Paenibacillus terricola sp. nov.</title>
        <authorList>
            <person name="Carlier A."/>
            <person name="Qi S."/>
        </authorList>
    </citation>
    <scope>NUCLEOTIDE SEQUENCE [LARGE SCALE GENOMIC DNA]</scope>
    <source>
        <strain evidence="2 3">LMG 31459</strain>
    </source>
</reference>